<protein>
    <recommendedName>
        <fullName evidence="3">DUF3160 domain-containing protein</fullName>
    </recommendedName>
</protein>
<evidence type="ECO:0000313" key="1">
    <source>
        <dbReference type="EMBL" id="PQO44988.1"/>
    </source>
</evidence>
<name>A0A2S8GKM4_9BACT</name>
<proteinExistence type="predicted"/>
<evidence type="ECO:0008006" key="3">
    <source>
        <dbReference type="Google" id="ProtNLM"/>
    </source>
</evidence>
<dbReference type="RefSeq" id="WP_105336388.1">
    <property type="nucleotide sequence ID" value="NZ_PUHZ01000016.1"/>
</dbReference>
<dbReference type="EMBL" id="PUHZ01000016">
    <property type="protein sequence ID" value="PQO44988.1"/>
    <property type="molecule type" value="Genomic_DNA"/>
</dbReference>
<organism evidence="1 2">
    <name type="scientific">Blastopirellula marina</name>
    <dbReference type="NCBI Taxonomy" id="124"/>
    <lineage>
        <taxon>Bacteria</taxon>
        <taxon>Pseudomonadati</taxon>
        <taxon>Planctomycetota</taxon>
        <taxon>Planctomycetia</taxon>
        <taxon>Pirellulales</taxon>
        <taxon>Pirellulaceae</taxon>
        <taxon>Blastopirellula</taxon>
    </lineage>
</organism>
<reference evidence="1 2" key="1">
    <citation type="submission" date="2018-02" db="EMBL/GenBank/DDBJ databases">
        <title>Comparative genomes isolates from brazilian mangrove.</title>
        <authorList>
            <person name="Araujo J.E."/>
            <person name="Taketani R.G."/>
            <person name="Silva M.C.P."/>
            <person name="Loureco M.V."/>
            <person name="Andreote F.D."/>
        </authorList>
    </citation>
    <scope>NUCLEOTIDE SEQUENCE [LARGE SCALE GENOMIC DNA]</scope>
    <source>
        <strain evidence="1 2">Nap-Phe MGV</strain>
    </source>
</reference>
<dbReference type="Proteomes" id="UP000237819">
    <property type="component" value="Unassembled WGS sequence"/>
</dbReference>
<gene>
    <name evidence="1" type="ORF">C5Y93_15755</name>
</gene>
<sequence length="552" mass="63375">MSPKMKSYLAIFGGGAFLFAGMTGWSSFGPARAVVVSRETTYLEEPLTPDGRVDYLGYILEQRREGVTPENNAAIPIILETWQGDKSNDQIGRLQQELGIEVGVLAAQMPARYGPELDSQISTWAFKKWPVDTVENHRASFNSYAYVSDASNYAWQREAVPPLADWIDQQAPHYEHLEEIDQRDKFYWPAGSWLLPPGERKFAIDNDAENSISAALETIFMRSNMRLGEQDAAGAWRDLQLGWRLTSMYAPVPSQAEIETYRRFQTRLMLQTHRLLSSGVCEPELLDEIAHFFAQYPLAPGVEVACDQYARFRALNSVAYHHKDLITSIERQLPPETVRLLRLPFDKNASLWRVNETYDELQPILKIEDPAQFDAAAITWNDAALERYRSWSSPRALVAAALSQSARGVYLADLTYSGWASRWLTVKPLDFRYRQLFRLMQVAVALEQYRAKEGEYPDSLERLDGVIDKQLTQDMYLSGQSLVYEKRPPGFLLYSRYLRGYDDSGSSDDRNIIEGEWLKPNSDYSYRGDEGYDLVVRYPMPHQFRFEKPRIR</sequence>
<dbReference type="OrthoDB" id="223245at2"/>
<accession>A0A2S8GKM4</accession>
<dbReference type="AlphaFoldDB" id="A0A2S8GKM4"/>
<comment type="caution">
    <text evidence="1">The sequence shown here is derived from an EMBL/GenBank/DDBJ whole genome shotgun (WGS) entry which is preliminary data.</text>
</comment>
<evidence type="ECO:0000313" key="2">
    <source>
        <dbReference type="Proteomes" id="UP000237819"/>
    </source>
</evidence>